<dbReference type="PANTHER" id="PTHR43794">
    <property type="entry name" value="AMINOHYDROLASE SSNA-RELATED"/>
    <property type="match status" value="1"/>
</dbReference>
<keyword evidence="4" id="KW-1185">Reference proteome</keyword>
<dbReference type="InterPro" id="IPR032466">
    <property type="entry name" value="Metal_Hydrolase"/>
</dbReference>
<dbReference type="Pfam" id="PF01979">
    <property type="entry name" value="Amidohydro_1"/>
    <property type="match status" value="1"/>
</dbReference>
<dbReference type="EC" id="3.5.3.13" evidence="3"/>
<evidence type="ECO:0000313" key="4">
    <source>
        <dbReference type="Proteomes" id="UP001209083"/>
    </source>
</evidence>
<dbReference type="Gene3D" id="2.30.40.10">
    <property type="entry name" value="Urease, subunit C, domain 1"/>
    <property type="match status" value="1"/>
</dbReference>
<dbReference type="Gene3D" id="3.20.20.140">
    <property type="entry name" value="Metal-dependent hydrolases"/>
    <property type="match status" value="1"/>
</dbReference>
<dbReference type="RefSeq" id="WP_349640026.1">
    <property type="nucleotide sequence ID" value="NZ_CP090958.1"/>
</dbReference>
<dbReference type="SUPFAM" id="SSF51556">
    <property type="entry name" value="Metallo-dependent hydrolases"/>
    <property type="match status" value="1"/>
</dbReference>
<dbReference type="GO" id="GO:0050416">
    <property type="term" value="F:formimidoylglutamate deiminase activity"/>
    <property type="evidence" value="ECO:0007669"/>
    <property type="project" value="UniProtKB-EC"/>
</dbReference>
<gene>
    <name evidence="3" type="ORF">LWF01_05435</name>
</gene>
<feature type="domain" description="Amidohydrolase-related" evidence="2">
    <location>
        <begin position="50"/>
        <end position="419"/>
    </location>
</feature>
<dbReference type="Proteomes" id="UP001209083">
    <property type="component" value="Chromosome"/>
</dbReference>
<keyword evidence="1 3" id="KW-0378">Hydrolase</keyword>
<name>A0ABY8QYC1_9MICO</name>
<dbReference type="InterPro" id="IPR006680">
    <property type="entry name" value="Amidohydro-rel"/>
</dbReference>
<accession>A0ABY8QYC1</accession>
<sequence length="449" mass="47778">MTAFWCEHAWLPSGGRSGVRVVSDAQGRIAAIEDSARPEPADTVLEGVTFPGFANTHSHLFHRFLRGRTHSEGGTFWTWRNQMYQLAGGITPESYQTMARAVFAEMLHAGYTAVGEFHYLHHRPDGTRYPGHEMELAVVRAAAATGIRLTLLDTCYLTGGIGQPLTAEQARFGDGDAERWLNRWFALRDAVAAESGSDDGAIRLGAAIHSVRAVPEDQLRVIARELPADVPLHIHLSEQPAENEQCLAAYGVTPTQLLDRVGLLDRAITAVHATHLTVGDIELLGRSGAAISICPSTEADLADGIGPARELSDAGAAITLGSDQNAVIDPLLEARGLEAGERLRSGQRGRFRPEEIARAMTASGYSSIGWDGGTLTRGALCDLTTVRLDSARTIGSSAGQVMLTATAADVSAVIVAGKVRSTGAGDARAVEQLLTAAISPDRRGKVHAE</sequence>
<evidence type="ECO:0000256" key="1">
    <source>
        <dbReference type="ARBA" id="ARBA00022801"/>
    </source>
</evidence>
<organism evidence="3 4">
    <name type="scientific">Saxibacter everestensis</name>
    <dbReference type="NCBI Taxonomy" id="2909229"/>
    <lineage>
        <taxon>Bacteria</taxon>
        <taxon>Bacillati</taxon>
        <taxon>Actinomycetota</taxon>
        <taxon>Actinomycetes</taxon>
        <taxon>Micrococcales</taxon>
        <taxon>Brevibacteriaceae</taxon>
        <taxon>Saxibacter</taxon>
    </lineage>
</organism>
<protein>
    <submittedName>
        <fullName evidence="3">Formimidoylglutamate deiminase</fullName>
        <ecNumber evidence="3">3.5.3.13</ecNumber>
    </submittedName>
</protein>
<reference evidence="3 4" key="1">
    <citation type="submission" date="2023-05" db="EMBL/GenBank/DDBJ databases">
        <title>Lithophilousrod everest ZFBP1038 complete genpme.</title>
        <authorList>
            <person name="Tian M."/>
        </authorList>
    </citation>
    <scope>NUCLEOTIDE SEQUENCE [LARGE SCALE GENOMIC DNA]</scope>
    <source>
        <strain evidence="3 4">ZFBP1038</strain>
    </source>
</reference>
<proteinExistence type="predicted"/>
<evidence type="ECO:0000313" key="3">
    <source>
        <dbReference type="EMBL" id="WGW13211.1"/>
    </source>
</evidence>
<dbReference type="InterPro" id="IPR050287">
    <property type="entry name" value="MTA/SAH_deaminase"/>
</dbReference>
<dbReference type="NCBIfam" id="NF006681">
    <property type="entry name" value="PRK09229.1-2"/>
    <property type="match status" value="1"/>
</dbReference>
<dbReference type="PANTHER" id="PTHR43794:SF11">
    <property type="entry name" value="AMIDOHYDROLASE-RELATED DOMAIN-CONTAINING PROTEIN"/>
    <property type="match status" value="1"/>
</dbReference>
<dbReference type="InterPro" id="IPR011059">
    <property type="entry name" value="Metal-dep_hydrolase_composite"/>
</dbReference>
<evidence type="ECO:0000259" key="2">
    <source>
        <dbReference type="Pfam" id="PF01979"/>
    </source>
</evidence>
<dbReference type="EMBL" id="CP090958">
    <property type="protein sequence ID" value="WGW13211.1"/>
    <property type="molecule type" value="Genomic_DNA"/>
</dbReference>